<evidence type="ECO:0000259" key="8">
    <source>
        <dbReference type="Pfam" id="PF03710"/>
    </source>
</evidence>
<keyword evidence="10" id="KW-0436">Ligase</keyword>
<evidence type="ECO:0000313" key="10">
    <source>
        <dbReference type="EMBL" id="SHL93396.1"/>
    </source>
</evidence>
<sequence>MPRGAGGGPDGFEFHQPWIEKGARRSQVADGRNPSDGKAGLCPDQRRVGLAQRFPRQGGGAVGVNLIAPGCDEQDRLAGHVAAKDDGFRDLIDAAPDKIGGHAGGGGVSDFDWLAVATRILKGAQNALEAFTHDLFPVRFCRTIPILRAIDQTRCTGISMVMDFSSRITRLPRPFEPEQGQEARALFPDLGGDLADLIDGAAGCSPYLKTLMEKERDWLPEALSDPEVALDTLVADLPEVAADSLPSALRQGKRRVALLTGLADLAGVWPLEEVTGRLTEYADLSCDLAMKACVGAEIRRGKLPGKTGDDLATAGGMVALAMGKMGAGELNYSSDIDLICLFDETRFDEGDYHEARASFVRATRKMAAMLNDRTSEGYVFRTDLRLRPDPSVTPVCMAMAAAETYYESLGRTWERAAYIKARPCAGDLAAGQKFLDTLRPFVWRKHLDFAAIEDAHNMRLRIREHKGLGGQLSLPGHNMKLGRGGIREIEFFTQTRQIIAGGRDPDLRVRGTVEGLARLAEKGWIPEDAAQVLTRHYRFHREVEHRLQMLRDAQTHDLPTSDAEFERLAAFMGRETDALKAELKDRLTEVHDLIEGFFAPEGPEPVSEEAEELFDEEIISRWPSYPALRSGRAVDIFNRLKPDILSRLARTAHPSEALLAFDGFLAGLPAGVQVFSLFEANPQLVDLLVDIAGTSPKLAAHLSRNASVFDAVIAGDFFALWPGRDALQEDLSRRLEQEGDYERKLDTARRWMKEWHFRIGVHHLRGLTGADTTGVQYADLAGSVIGAIWPHVVAQFAEKHGPPPGRGAVVVGMGSLGAERLNAGSDLDLIVIYDADGAEGSDGRRPLATRPYYARLTQAMITALTAPMSEGRLYEVDMRLRPSGNQGPVATGWQSFQEYQQNEAWVWEHLAMTRARVIAGPEDLARDVEAFRAALLTEKGTPDKVLEEVASMRKRIADAKTPAGPWDTKLGPGRMQEVELLAQAGSLMAGETGRDIGAGLQAGVAIGWLSDADREALLRAYTLCWQVLQAAKLLSDRPLDPASLGEGGAEFVLRETGHETLTALLDDLEQATRNAAKVIDAALTRLPQED</sequence>
<keyword evidence="5" id="KW-0460">Magnesium</keyword>
<feature type="domain" description="PII-uridylyltransferase/Glutamine-synthetase adenylyltransferase" evidence="9">
    <location>
        <begin position="962"/>
        <end position="1040"/>
    </location>
</feature>
<keyword evidence="6" id="KW-0511">Multifunctional enzyme</keyword>
<dbReference type="GO" id="GO:0016874">
    <property type="term" value="F:ligase activity"/>
    <property type="evidence" value="ECO:0007669"/>
    <property type="project" value="UniProtKB-KW"/>
</dbReference>
<reference evidence="10 11" key="1">
    <citation type="submission" date="2016-11" db="EMBL/GenBank/DDBJ databases">
        <authorList>
            <person name="Jaros S."/>
            <person name="Januszkiewicz K."/>
            <person name="Wedrychowicz H."/>
        </authorList>
    </citation>
    <scope>NUCLEOTIDE SEQUENCE [LARGE SCALE GENOMIC DNA]</scope>
    <source>
        <strain evidence="10 11">DSM 29589</strain>
    </source>
</reference>
<evidence type="ECO:0000256" key="4">
    <source>
        <dbReference type="ARBA" id="ARBA00022840"/>
    </source>
</evidence>
<accession>A0A1M7EP84</accession>
<dbReference type="InterPro" id="IPR013546">
    <property type="entry name" value="PII_UdlTrfase/GS_AdlTrfase"/>
</dbReference>
<dbReference type="PANTHER" id="PTHR30621">
    <property type="entry name" value="GLUTAMINE SYNTHETASE ADENYLYLTRANSFERASE"/>
    <property type="match status" value="1"/>
</dbReference>
<feature type="domain" description="PII-uridylyltransferase/Glutamine-synthetase adenylyltransferase" evidence="9">
    <location>
        <begin position="458"/>
        <end position="597"/>
    </location>
</feature>
<dbReference type="CDD" id="cd05401">
    <property type="entry name" value="NT_GlnE_GlnD_like"/>
    <property type="match status" value="2"/>
</dbReference>
<dbReference type="Proteomes" id="UP000183974">
    <property type="component" value="Unassembled WGS sequence"/>
</dbReference>
<dbReference type="EMBL" id="FRBR01000007">
    <property type="protein sequence ID" value="SHL93396.1"/>
    <property type="molecule type" value="Genomic_DNA"/>
</dbReference>
<dbReference type="InterPro" id="IPR023057">
    <property type="entry name" value="GlnE"/>
</dbReference>
<organism evidence="10 11">
    <name type="scientific">Roseovarius pacificus</name>
    <dbReference type="NCBI Taxonomy" id="337701"/>
    <lineage>
        <taxon>Bacteria</taxon>
        <taxon>Pseudomonadati</taxon>
        <taxon>Pseudomonadota</taxon>
        <taxon>Alphaproteobacteria</taxon>
        <taxon>Rhodobacterales</taxon>
        <taxon>Roseobacteraceae</taxon>
        <taxon>Roseovarius</taxon>
    </lineage>
</organism>
<dbReference type="InterPro" id="IPR005190">
    <property type="entry name" value="GlnE_rpt_dom"/>
</dbReference>
<dbReference type="Gene3D" id="3.30.460.10">
    <property type="entry name" value="Beta Polymerase, domain 2"/>
    <property type="match status" value="2"/>
</dbReference>
<feature type="region of interest" description="Disordered" evidence="7">
    <location>
        <begin position="23"/>
        <end position="44"/>
    </location>
</feature>
<dbReference type="Pfam" id="PF08335">
    <property type="entry name" value="GlnD_UR_UTase"/>
    <property type="match status" value="2"/>
</dbReference>
<keyword evidence="1 10" id="KW-0808">Transferase</keyword>
<evidence type="ECO:0000313" key="11">
    <source>
        <dbReference type="Proteomes" id="UP000183974"/>
    </source>
</evidence>
<evidence type="ECO:0000256" key="6">
    <source>
        <dbReference type="ARBA" id="ARBA00023268"/>
    </source>
</evidence>
<evidence type="ECO:0000256" key="2">
    <source>
        <dbReference type="ARBA" id="ARBA00022695"/>
    </source>
</evidence>
<evidence type="ECO:0000256" key="5">
    <source>
        <dbReference type="ARBA" id="ARBA00022842"/>
    </source>
</evidence>
<keyword evidence="3" id="KW-0547">Nucleotide-binding</keyword>
<name>A0A1M7EP84_9RHOB</name>
<feature type="domain" description="Glutamate-ammonia ligase adenylyltransferase repeated" evidence="8">
    <location>
        <begin position="207"/>
        <end position="436"/>
    </location>
</feature>
<dbReference type="PANTHER" id="PTHR30621:SF0">
    <property type="entry name" value="BIFUNCTIONAL GLUTAMINE SYNTHETASE ADENYLYLTRANSFERASE_ADENYLYL-REMOVING ENZYME"/>
    <property type="match status" value="1"/>
</dbReference>
<keyword evidence="4" id="KW-0067">ATP-binding</keyword>
<dbReference type="AlphaFoldDB" id="A0A1M7EP84"/>
<dbReference type="Gene3D" id="1.20.120.330">
    <property type="entry name" value="Nucleotidyltransferases domain 2"/>
    <property type="match status" value="2"/>
</dbReference>
<evidence type="ECO:0000256" key="3">
    <source>
        <dbReference type="ARBA" id="ARBA00022741"/>
    </source>
</evidence>
<dbReference type="InterPro" id="IPR043519">
    <property type="entry name" value="NT_sf"/>
</dbReference>
<evidence type="ECO:0000259" key="9">
    <source>
        <dbReference type="Pfam" id="PF08335"/>
    </source>
</evidence>
<dbReference type="GO" id="GO:0005524">
    <property type="term" value="F:ATP binding"/>
    <property type="evidence" value="ECO:0007669"/>
    <property type="project" value="UniProtKB-KW"/>
</dbReference>
<evidence type="ECO:0000256" key="7">
    <source>
        <dbReference type="SAM" id="MobiDB-lite"/>
    </source>
</evidence>
<proteinExistence type="predicted"/>
<dbReference type="GO" id="GO:0005829">
    <property type="term" value="C:cytosol"/>
    <property type="evidence" value="ECO:0007669"/>
    <property type="project" value="TreeGrafter"/>
</dbReference>
<evidence type="ECO:0000256" key="1">
    <source>
        <dbReference type="ARBA" id="ARBA00022679"/>
    </source>
</evidence>
<gene>
    <name evidence="10" type="ORF">SAMN05444398_107148</name>
</gene>
<feature type="domain" description="Glutamate-ammonia ligase adenylyltransferase repeated" evidence="8">
    <location>
        <begin position="687"/>
        <end position="926"/>
    </location>
</feature>
<dbReference type="SUPFAM" id="SSF81301">
    <property type="entry name" value="Nucleotidyltransferase"/>
    <property type="match status" value="2"/>
</dbReference>
<dbReference type="SUPFAM" id="SSF81593">
    <property type="entry name" value="Nucleotidyltransferase substrate binding subunit/domain"/>
    <property type="match status" value="2"/>
</dbReference>
<dbReference type="GO" id="GO:0008882">
    <property type="term" value="F:[glutamate-ammonia-ligase] adenylyltransferase activity"/>
    <property type="evidence" value="ECO:0007669"/>
    <property type="project" value="InterPro"/>
</dbReference>
<keyword evidence="2 10" id="KW-0548">Nucleotidyltransferase</keyword>
<dbReference type="GO" id="GO:0000820">
    <property type="term" value="P:regulation of glutamine family amino acid metabolic process"/>
    <property type="evidence" value="ECO:0007669"/>
    <property type="project" value="TreeGrafter"/>
</dbReference>
<keyword evidence="11" id="KW-1185">Reference proteome</keyword>
<protein>
    <submittedName>
        <fullName evidence="10">Glutamate-ammonia-ligase adenylyltransferase</fullName>
    </submittedName>
</protein>
<dbReference type="STRING" id="337701.SAMN05444398_107148"/>
<dbReference type="Pfam" id="PF03710">
    <property type="entry name" value="GlnE"/>
    <property type="match status" value="2"/>
</dbReference>